<feature type="transmembrane region" description="Helical" evidence="1">
    <location>
        <begin position="9"/>
        <end position="26"/>
    </location>
</feature>
<evidence type="ECO:0000313" key="3">
    <source>
        <dbReference type="Proteomes" id="UP000000378"/>
    </source>
</evidence>
<keyword evidence="3" id="KW-1185">Reference proteome</keyword>
<dbReference type="RefSeq" id="WP_013176283.1">
    <property type="nucleotide sequence ID" value="NC_014220.1"/>
</dbReference>
<dbReference type="Gene3D" id="2.170.120.40">
    <property type="entry name" value="YbbR-like domain"/>
    <property type="match status" value="2"/>
</dbReference>
<dbReference type="OrthoDB" id="2111604at2"/>
<reference evidence="3" key="1">
    <citation type="journal article" date="2010" name="Stand. Genomic Sci.">
        <title>Complete genome sequence of Syntrophothermus lipocalidus type strain (TGB-C1T).</title>
        <authorList>
            <consortium name="US DOE Joint Genome Institute (JGI-PGF)"/>
            <person name="Djao O."/>
            <person name="Zhang X."/>
            <person name="Lucas S."/>
            <person name="Lapidus A."/>
            <person name="Glavina Del Rio T."/>
            <person name="Nolan M."/>
            <person name="Tice H."/>
            <person name="Cheng J."/>
            <person name="Han C."/>
            <person name="Tapia R."/>
            <person name="Goodwin L."/>
            <person name="Pitluck S."/>
            <person name="Liolios K."/>
            <person name="Ivanova N."/>
            <person name="Mavromatis K."/>
            <person name="Mikhailova N."/>
            <person name="Ovchinnikova G."/>
            <person name="Pati A."/>
            <person name="Brambilla E."/>
            <person name="Chen A."/>
            <person name="Palaniappan K."/>
            <person name="Land M."/>
            <person name="Hauser L."/>
            <person name="Chang Y."/>
            <person name="Jeffries C."/>
            <person name="Rohde M."/>
            <person name="Sikorski J."/>
            <person name="Spring S."/>
            <person name="Goker M."/>
            <person name="Detter J."/>
            <person name="Woyke T."/>
            <person name="Bristow J."/>
            <person name="Eisen J."/>
            <person name="Markowitz V."/>
            <person name="Hugenholtz P."/>
            <person name="Kyrpides N."/>
            <person name="Klenk H."/>
        </authorList>
    </citation>
    <scope>NUCLEOTIDE SEQUENCE [LARGE SCALE GENOMIC DNA]</scope>
    <source>
        <strain evidence="3">DSM 12680 / TGB-C1</strain>
    </source>
</reference>
<dbReference type="eggNOG" id="COG4856">
    <property type="taxonomic scope" value="Bacteria"/>
</dbReference>
<dbReference type="KEGG" id="slp:Slip_2138"/>
<name>D7CJ03_SYNLT</name>
<sequence length="307" mass="33241">MNGSKKNTTGLKIISLVLAVMLWLFVTNENVIITRKEITGVKLNHINLEEGLKASHTDKVSVEVIGTPKEASDINAYIDLKGLEPGIYTLPVKVEPVPGARVTKIRPEQVKVQVFKTEENIFPVTCRVQKPPPAGYTVEGMITVPEKCLVKGPQEVVRKVASVVTFLDLTDRTETSSFYAPARAVDARGETVTDNITLIPDQVKVYVVVGQERTLTKVAVNPTLTGKLPDGYVLGDMRAEPSEVTLIGPPGTPAPSLQVTTSPVSLEGHTLPFTEEAAVTVPQGVSAFPERVRVMVDVKPVTKEESP</sequence>
<evidence type="ECO:0000256" key="1">
    <source>
        <dbReference type="SAM" id="Phobius"/>
    </source>
</evidence>
<dbReference type="InterPro" id="IPR012505">
    <property type="entry name" value="YbbR"/>
</dbReference>
<reference evidence="2 3" key="2">
    <citation type="journal article" date="2010" name="Stand. Genomic Sci.">
        <title>Complete genome sequence of Syntrophothermus lipocalidus type strain (TGB-C1).</title>
        <authorList>
            <person name="Djao O.D."/>
            <person name="Zhang X."/>
            <person name="Lucas S."/>
            <person name="Lapidus A."/>
            <person name="Del Rio T.G."/>
            <person name="Nolan M."/>
            <person name="Tice H."/>
            <person name="Cheng J.F."/>
            <person name="Han C."/>
            <person name="Tapia R."/>
            <person name="Goodwin L."/>
            <person name="Pitluck S."/>
            <person name="Liolios K."/>
            <person name="Ivanova N."/>
            <person name="Mavromatis K."/>
            <person name="Mikhailova N."/>
            <person name="Ovchinnikova G."/>
            <person name="Pati A."/>
            <person name="Brambilla E."/>
            <person name="Chen A."/>
            <person name="Palaniappan K."/>
            <person name="Land M."/>
            <person name="Hauser L."/>
            <person name="Chang Y.J."/>
            <person name="Jeffries C.D."/>
            <person name="Rohde M."/>
            <person name="Sikorski J."/>
            <person name="Spring S."/>
            <person name="Goker M."/>
            <person name="Detter J.C."/>
            <person name="Woyke T."/>
            <person name="Bristow J."/>
            <person name="Eisen J.A."/>
            <person name="Markowitz V."/>
            <person name="Hugenholtz P."/>
            <person name="Kyrpides N.C."/>
            <person name="Klenk H.P."/>
        </authorList>
    </citation>
    <scope>NUCLEOTIDE SEQUENCE [LARGE SCALE GENOMIC DNA]</scope>
    <source>
        <strain evidence="3">DSM 12680 / TGB-C1</strain>
    </source>
</reference>
<dbReference type="PANTHER" id="PTHR37804">
    <property type="entry name" value="CDAA REGULATORY PROTEIN CDAR"/>
    <property type="match status" value="1"/>
</dbReference>
<organism evidence="2 3">
    <name type="scientific">Syntrophothermus lipocalidus (strain DSM 12680 / TGB-C1)</name>
    <dbReference type="NCBI Taxonomy" id="643648"/>
    <lineage>
        <taxon>Bacteria</taxon>
        <taxon>Bacillati</taxon>
        <taxon>Bacillota</taxon>
        <taxon>Clostridia</taxon>
        <taxon>Eubacteriales</taxon>
        <taxon>Syntrophomonadaceae</taxon>
        <taxon>Syntrophothermus</taxon>
    </lineage>
</organism>
<gene>
    <name evidence="2" type="ordered locus">Slip_2138</name>
</gene>
<dbReference type="Pfam" id="PF07949">
    <property type="entry name" value="YbbR"/>
    <property type="match status" value="2"/>
</dbReference>
<accession>D7CJ03</accession>
<dbReference type="Gene3D" id="2.170.120.30">
    <property type="match status" value="1"/>
</dbReference>
<dbReference type="PANTHER" id="PTHR37804:SF1">
    <property type="entry name" value="CDAA REGULATORY PROTEIN CDAR"/>
    <property type="match status" value="1"/>
</dbReference>
<proteinExistence type="predicted"/>
<keyword evidence="1" id="KW-1133">Transmembrane helix</keyword>
<protein>
    <submittedName>
        <fullName evidence="2">YbbR family protein</fullName>
    </submittedName>
</protein>
<dbReference type="Proteomes" id="UP000000378">
    <property type="component" value="Chromosome"/>
</dbReference>
<dbReference type="InterPro" id="IPR053154">
    <property type="entry name" value="c-di-AMP_regulator"/>
</dbReference>
<dbReference type="AlphaFoldDB" id="D7CJ03"/>
<keyword evidence="1" id="KW-0472">Membrane</keyword>
<evidence type="ECO:0000313" key="2">
    <source>
        <dbReference type="EMBL" id="ADI02881.1"/>
    </source>
</evidence>
<keyword evidence="1" id="KW-0812">Transmembrane</keyword>
<dbReference type="HOGENOM" id="CLU_039811_1_0_9"/>
<dbReference type="EMBL" id="CP002048">
    <property type="protein sequence ID" value="ADI02881.1"/>
    <property type="molecule type" value="Genomic_DNA"/>
</dbReference>
<dbReference type="STRING" id="643648.Slip_2138"/>